<evidence type="ECO:0000256" key="1">
    <source>
        <dbReference type="ARBA" id="ARBA00023125"/>
    </source>
</evidence>
<sequence length="207" mass="22282">MKISALSKATGVSTASIKFYLREGLLPAGDAVGPRDAEYGEGHIERLTIIRRLRDMAHLPIATIKRLLTAADDQAVPVAELVALAHSAALPQPELTAEPTPEQRQAAAHFYAELGWAVPERSPVFAQTAQLLGLLRAEQSPTDPQSLAPWIRAAEQVAQVEVSLVGQQGSRASLVHDIVIGTYLGNQLLITLRMAAQINQAAQAFRK</sequence>
<evidence type="ECO:0000313" key="3">
    <source>
        <dbReference type="EMBL" id="GAA5503507.1"/>
    </source>
</evidence>
<name>A0ABP9VE42_9DEIO</name>
<protein>
    <recommendedName>
        <fullName evidence="2">HTH merR-type domain-containing protein</fullName>
    </recommendedName>
</protein>
<dbReference type="SMART" id="SM00422">
    <property type="entry name" value="HTH_MERR"/>
    <property type="match status" value="1"/>
</dbReference>
<organism evidence="3 4">
    <name type="scientific">Deinococcus xinjiangensis</name>
    <dbReference type="NCBI Taxonomy" id="457454"/>
    <lineage>
        <taxon>Bacteria</taxon>
        <taxon>Thermotogati</taxon>
        <taxon>Deinococcota</taxon>
        <taxon>Deinococci</taxon>
        <taxon>Deinococcales</taxon>
        <taxon>Deinococcaceae</taxon>
        <taxon>Deinococcus</taxon>
    </lineage>
</organism>
<dbReference type="SUPFAM" id="SSF46955">
    <property type="entry name" value="Putative DNA-binding domain"/>
    <property type="match status" value="1"/>
</dbReference>
<keyword evidence="4" id="KW-1185">Reference proteome</keyword>
<accession>A0ABP9VE42</accession>
<dbReference type="Gene3D" id="1.10.1660.10">
    <property type="match status" value="1"/>
</dbReference>
<dbReference type="InterPro" id="IPR009061">
    <property type="entry name" value="DNA-bd_dom_put_sf"/>
</dbReference>
<dbReference type="InterPro" id="IPR047057">
    <property type="entry name" value="MerR_fam"/>
</dbReference>
<dbReference type="PANTHER" id="PTHR30204">
    <property type="entry name" value="REDOX-CYCLING DRUG-SENSING TRANSCRIPTIONAL ACTIVATOR SOXR"/>
    <property type="match status" value="1"/>
</dbReference>
<dbReference type="EMBL" id="BAABRN010000052">
    <property type="protein sequence ID" value="GAA5503507.1"/>
    <property type="molecule type" value="Genomic_DNA"/>
</dbReference>
<dbReference type="Proteomes" id="UP001458946">
    <property type="component" value="Unassembled WGS sequence"/>
</dbReference>
<evidence type="ECO:0000259" key="2">
    <source>
        <dbReference type="PROSITE" id="PS50937"/>
    </source>
</evidence>
<dbReference type="RefSeq" id="WP_353543478.1">
    <property type="nucleotide sequence ID" value="NZ_BAABRN010000052.1"/>
</dbReference>
<proteinExistence type="predicted"/>
<feature type="domain" description="HTH merR-type" evidence="2">
    <location>
        <begin position="1"/>
        <end position="70"/>
    </location>
</feature>
<dbReference type="PANTHER" id="PTHR30204:SF98">
    <property type="entry name" value="HTH-TYPE TRANSCRIPTIONAL REGULATOR ADHR"/>
    <property type="match status" value="1"/>
</dbReference>
<dbReference type="PROSITE" id="PS50937">
    <property type="entry name" value="HTH_MERR_2"/>
    <property type="match status" value="1"/>
</dbReference>
<dbReference type="PRINTS" id="PR00040">
    <property type="entry name" value="HTHMERR"/>
</dbReference>
<dbReference type="InterPro" id="IPR000551">
    <property type="entry name" value="MerR-type_HTH_dom"/>
</dbReference>
<comment type="caution">
    <text evidence="3">The sequence shown here is derived from an EMBL/GenBank/DDBJ whole genome shotgun (WGS) entry which is preliminary data.</text>
</comment>
<keyword evidence="1" id="KW-0238">DNA-binding</keyword>
<reference evidence="3 4" key="1">
    <citation type="submission" date="2024-02" db="EMBL/GenBank/DDBJ databases">
        <title>Deinococcus xinjiangensis NBRC 107630.</title>
        <authorList>
            <person name="Ichikawa N."/>
            <person name="Katano-Makiyama Y."/>
            <person name="Hidaka K."/>
        </authorList>
    </citation>
    <scope>NUCLEOTIDE SEQUENCE [LARGE SCALE GENOMIC DNA]</scope>
    <source>
        <strain evidence="3 4">NBRC 107630</strain>
    </source>
</reference>
<gene>
    <name evidence="3" type="ORF">Dxin01_03266</name>
</gene>
<dbReference type="Pfam" id="PF13411">
    <property type="entry name" value="MerR_1"/>
    <property type="match status" value="1"/>
</dbReference>
<evidence type="ECO:0000313" key="4">
    <source>
        <dbReference type="Proteomes" id="UP001458946"/>
    </source>
</evidence>